<protein>
    <submittedName>
        <fullName evidence="1">Uncharacterized protein</fullName>
    </submittedName>
</protein>
<evidence type="ECO:0000313" key="1">
    <source>
        <dbReference type="EMBL" id="MPC31509.1"/>
    </source>
</evidence>
<organism evidence="1 2">
    <name type="scientific">Portunus trituberculatus</name>
    <name type="common">Swimming crab</name>
    <name type="synonym">Neptunus trituberculatus</name>
    <dbReference type="NCBI Taxonomy" id="210409"/>
    <lineage>
        <taxon>Eukaryota</taxon>
        <taxon>Metazoa</taxon>
        <taxon>Ecdysozoa</taxon>
        <taxon>Arthropoda</taxon>
        <taxon>Crustacea</taxon>
        <taxon>Multicrustacea</taxon>
        <taxon>Malacostraca</taxon>
        <taxon>Eumalacostraca</taxon>
        <taxon>Eucarida</taxon>
        <taxon>Decapoda</taxon>
        <taxon>Pleocyemata</taxon>
        <taxon>Brachyura</taxon>
        <taxon>Eubrachyura</taxon>
        <taxon>Portunoidea</taxon>
        <taxon>Portunidae</taxon>
        <taxon>Portuninae</taxon>
        <taxon>Portunus</taxon>
    </lineage>
</organism>
<sequence length="78" mass="7842">MAGREPVWCRAGDGQVHSAPWRPSRLDRARVRGGGVGGGVVAAVGRVVLSPCLSAAGTARLGGEAEASHKSASSSSLF</sequence>
<reference evidence="1 2" key="1">
    <citation type="submission" date="2019-05" db="EMBL/GenBank/DDBJ databases">
        <title>Another draft genome of Portunus trituberculatus and its Hox gene families provides insights of decapod evolution.</title>
        <authorList>
            <person name="Jeong J.-H."/>
            <person name="Song I."/>
            <person name="Kim S."/>
            <person name="Choi T."/>
            <person name="Kim D."/>
            <person name="Ryu S."/>
            <person name="Kim W."/>
        </authorList>
    </citation>
    <scope>NUCLEOTIDE SEQUENCE [LARGE SCALE GENOMIC DNA]</scope>
    <source>
        <tissue evidence="1">Muscle</tissue>
    </source>
</reference>
<keyword evidence="2" id="KW-1185">Reference proteome</keyword>
<accession>A0A5B7EDU5</accession>
<comment type="caution">
    <text evidence="1">The sequence shown here is derived from an EMBL/GenBank/DDBJ whole genome shotgun (WGS) entry which is preliminary data.</text>
</comment>
<evidence type="ECO:0000313" key="2">
    <source>
        <dbReference type="Proteomes" id="UP000324222"/>
    </source>
</evidence>
<proteinExistence type="predicted"/>
<dbReference type="AlphaFoldDB" id="A0A5B7EDU5"/>
<gene>
    <name evidence="1" type="ORF">E2C01_024801</name>
</gene>
<dbReference type="EMBL" id="VSRR010002450">
    <property type="protein sequence ID" value="MPC31509.1"/>
    <property type="molecule type" value="Genomic_DNA"/>
</dbReference>
<dbReference type="Proteomes" id="UP000324222">
    <property type="component" value="Unassembled WGS sequence"/>
</dbReference>
<name>A0A5B7EDU5_PORTR</name>